<feature type="chain" id="PRO_5045783044" evidence="1">
    <location>
        <begin position="26"/>
        <end position="71"/>
    </location>
</feature>
<name>A0ABM9BMY5_9BACL</name>
<dbReference type="PROSITE" id="PS51257">
    <property type="entry name" value="PROKAR_LIPOPROTEIN"/>
    <property type="match status" value="1"/>
</dbReference>
<evidence type="ECO:0000313" key="2">
    <source>
        <dbReference type="EMBL" id="CAH1190684.1"/>
    </source>
</evidence>
<comment type="caution">
    <text evidence="2">The sequence shown here is derived from an EMBL/GenBank/DDBJ whole genome shotgun (WGS) entry which is preliminary data.</text>
</comment>
<keyword evidence="1" id="KW-0732">Signal</keyword>
<protein>
    <submittedName>
        <fullName evidence="2">Uncharacterized protein</fullName>
    </submittedName>
</protein>
<keyword evidence="3" id="KW-1185">Reference proteome</keyword>
<dbReference type="EMBL" id="CAKMMG010000001">
    <property type="protein sequence ID" value="CAH1190684.1"/>
    <property type="molecule type" value="Genomic_DNA"/>
</dbReference>
<proteinExistence type="predicted"/>
<accession>A0ABM9BMY5</accession>
<evidence type="ECO:0000313" key="3">
    <source>
        <dbReference type="Proteomes" id="UP000838324"/>
    </source>
</evidence>
<dbReference type="Proteomes" id="UP000838324">
    <property type="component" value="Unassembled WGS sequence"/>
</dbReference>
<organism evidence="2 3">
    <name type="scientific">Paenibacillus auburnensis</name>
    <dbReference type="NCBI Taxonomy" id="2905649"/>
    <lineage>
        <taxon>Bacteria</taxon>
        <taxon>Bacillati</taxon>
        <taxon>Bacillota</taxon>
        <taxon>Bacilli</taxon>
        <taxon>Bacillales</taxon>
        <taxon>Paenibacillaceae</taxon>
        <taxon>Paenibacillus</taxon>
    </lineage>
</organism>
<sequence length="71" mass="7765">MRKFNIPLTGLCLALLLGLTGCKTAYQPPEAVEIHQMTDMGGKQNSLYGPLSPVMQDVYDRSISSDVYSAE</sequence>
<reference evidence="2" key="1">
    <citation type="submission" date="2022-01" db="EMBL/GenBank/DDBJ databases">
        <authorList>
            <person name="Criscuolo A."/>
        </authorList>
    </citation>
    <scope>NUCLEOTIDE SEQUENCE</scope>
    <source>
        <strain evidence="2">CIP111892</strain>
    </source>
</reference>
<dbReference type="RefSeq" id="WP_236329026.1">
    <property type="nucleotide sequence ID" value="NZ_CAKMMG010000001.1"/>
</dbReference>
<evidence type="ECO:0000256" key="1">
    <source>
        <dbReference type="SAM" id="SignalP"/>
    </source>
</evidence>
<feature type="signal peptide" evidence="1">
    <location>
        <begin position="1"/>
        <end position="25"/>
    </location>
</feature>
<gene>
    <name evidence="2" type="ORF">PAECIP111892_00292</name>
</gene>